<sequence length="123" mass="14310">MIKLLRVILIGFYLFAGSYHFINPEFYYDLIPDYLPFPEFINYTSGVLEIILALGVIFSKTRFLAVKGIIILLILFIPSHVYFIHLGSCIEDGLCVPQWLGWIRLLIIHPLLLLWAWAVRKTK</sequence>
<evidence type="ECO:0000313" key="2">
    <source>
        <dbReference type="EMBL" id="MBO3116535.1"/>
    </source>
</evidence>
<proteinExistence type="predicted"/>
<dbReference type="EMBL" id="JAGEVF010000004">
    <property type="protein sequence ID" value="MBO3116535.1"/>
    <property type="molecule type" value="Genomic_DNA"/>
</dbReference>
<name>A0ABS3T1A9_9FLAO</name>
<reference evidence="2 3" key="1">
    <citation type="submission" date="2021-03" db="EMBL/GenBank/DDBJ databases">
        <title>Winogradskyella sp. nov., isolated from costal sediment.</title>
        <authorList>
            <person name="Gao C."/>
        </authorList>
    </citation>
    <scope>NUCLEOTIDE SEQUENCE [LARGE SCALE GENOMIC DNA]</scope>
    <source>
        <strain evidence="2 3">DF17</strain>
    </source>
</reference>
<evidence type="ECO:0008006" key="4">
    <source>
        <dbReference type="Google" id="ProtNLM"/>
    </source>
</evidence>
<keyword evidence="1" id="KW-0472">Membrane</keyword>
<feature type="transmembrane region" description="Helical" evidence="1">
    <location>
        <begin position="40"/>
        <end position="58"/>
    </location>
</feature>
<comment type="caution">
    <text evidence="2">The sequence shown here is derived from an EMBL/GenBank/DDBJ whole genome shotgun (WGS) entry which is preliminary data.</text>
</comment>
<dbReference type="Proteomes" id="UP000676776">
    <property type="component" value="Unassembled WGS sequence"/>
</dbReference>
<keyword evidence="3" id="KW-1185">Reference proteome</keyword>
<feature type="transmembrane region" description="Helical" evidence="1">
    <location>
        <begin position="65"/>
        <end position="87"/>
    </location>
</feature>
<dbReference type="PANTHER" id="PTHR36974">
    <property type="entry name" value="MEMBRANE PROTEIN-RELATED"/>
    <property type="match status" value="1"/>
</dbReference>
<gene>
    <name evidence="2" type="ORF">J4050_07245</name>
</gene>
<organism evidence="2 3">
    <name type="scientific">Winogradskyella pelagia</name>
    <dbReference type="NCBI Taxonomy" id="2819984"/>
    <lineage>
        <taxon>Bacteria</taxon>
        <taxon>Pseudomonadati</taxon>
        <taxon>Bacteroidota</taxon>
        <taxon>Flavobacteriia</taxon>
        <taxon>Flavobacteriales</taxon>
        <taxon>Flavobacteriaceae</taxon>
        <taxon>Winogradskyella</taxon>
    </lineage>
</organism>
<evidence type="ECO:0000313" key="3">
    <source>
        <dbReference type="Proteomes" id="UP000676776"/>
    </source>
</evidence>
<keyword evidence="1" id="KW-1133">Transmembrane helix</keyword>
<accession>A0ABS3T1A9</accession>
<evidence type="ECO:0000256" key="1">
    <source>
        <dbReference type="SAM" id="Phobius"/>
    </source>
</evidence>
<dbReference type="PANTHER" id="PTHR36974:SF1">
    <property type="entry name" value="DOXX FAMILY MEMBRANE PROTEIN"/>
    <property type="match status" value="1"/>
</dbReference>
<dbReference type="RefSeq" id="WP_208153781.1">
    <property type="nucleotide sequence ID" value="NZ_JAGEVF010000004.1"/>
</dbReference>
<protein>
    <recommendedName>
        <fullName evidence="4">DoxX family membrane protein</fullName>
    </recommendedName>
</protein>
<keyword evidence="1" id="KW-0812">Transmembrane</keyword>
<feature type="transmembrane region" description="Helical" evidence="1">
    <location>
        <begin position="99"/>
        <end position="119"/>
    </location>
</feature>